<organism evidence="1 2">
    <name type="scientific">Trichinella zimbabwensis</name>
    <dbReference type="NCBI Taxonomy" id="268475"/>
    <lineage>
        <taxon>Eukaryota</taxon>
        <taxon>Metazoa</taxon>
        <taxon>Ecdysozoa</taxon>
        <taxon>Nematoda</taxon>
        <taxon>Enoplea</taxon>
        <taxon>Dorylaimia</taxon>
        <taxon>Trichinellida</taxon>
        <taxon>Trichinellidae</taxon>
        <taxon>Trichinella</taxon>
    </lineage>
</organism>
<name>A0A0V1GZV8_9BILA</name>
<gene>
    <name evidence="1" type="ORF">T11_13811</name>
</gene>
<evidence type="ECO:0000313" key="1">
    <source>
        <dbReference type="EMBL" id="KRZ03836.1"/>
    </source>
</evidence>
<keyword evidence="2" id="KW-1185">Reference proteome</keyword>
<protein>
    <submittedName>
        <fullName evidence="1">Uncharacterized protein</fullName>
    </submittedName>
</protein>
<dbReference type="EMBL" id="JYDP01000180">
    <property type="protein sequence ID" value="KRZ03836.1"/>
    <property type="molecule type" value="Genomic_DNA"/>
</dbReference>
<reference evidence="1 2" key="1">
    <citation type="submission" date="2015-01" db="EMBL/GenBank/DDBJ databases">
        <title>Evolution of Trichinella species and genotypes.</title>
        <authorList>
            <person name="Korhonen P.K."/>
            <person name="Edoardo P."/>
            <person name="Giuseppe L.R."/>
            <person name="Gasser R.B."/>
        </authorList>
    </citation>
    <scope>NUCLEOTIDE SEQUENCE [LARGE SCALE GENOMIC DNA]</scope>
    <source>
        <strain evidence="1">ISS1029</strain>
    </source>
</reference>
<proteinExistence type="predicted"/>
<comment type="caution">
    <text evidence="1">The sequence shown here is derived from an EMBL/GenBank/DDBJ whole genome shotgun (WGS) entry which is preliminary data.</text>
</comment>
<accession>A0A0V1GZV8</accession>
<dbReference type="Proteomes" id="UP000055024">
    <property type="component" value="Unassembled WGS sequence"/>
</dbReference>
<sequence length="108" mass="12170">MGYCQVGGDPRNFALPRVCLLLQRRASVIMATNSGGSVKINRNDPPMKQTSESYAVRQMQRRFIAVDQSESAINEVQTFLTPRRDATSFSLLSVAFPTRPTTTTRFRR</sequence>
<dbReference type="AlphaFoldDB" id="A0A0V1GZV8"/>
<evidence type="ECO:0000313" key="2">
    <source>
        <dbReference type="Proteomes" id="UP000055024"/>
    </source>
</evidence>